<feature type="domain" description="SRCR" evidence="6">
    <location>
        <begin position="349"/>
        <end position="452"/>
    </location>
</feature>
<dbReference type="EMBL" id="UYJE01009082">
    <property type="protein sequence ID" value="VDI69818.1"/>
    <property type="molecule type" value="Genomic_DNA"/>
</dbReference>
<evidence type="ECO:0000256" key="4">
    <source>
        <dbReference type="PROSITE-ProRule" id="PRU00196"/>
    </source>
</evidence>
<dbReference type="Pfam" id="PF00530">
    <property type="entry name" value="SRCR"/>
    <property type="match status" value="4"/>
</dbReference>
<dbReference type="Proteomes" id="UP000596742">
    <property type="component" value="Unassembled WGS sequence"/>
</dbReference>
<dbReference type="PRINTS" id="PR00258">
    <property type="entry name" value="SPERACTRCPTR"/>
</dbReference>
<dbReference type="InterPro" id="IPR012337">
    <property type="entry name" value="RNaseH-like_sf"/>
</dbReference>
<evidence type="ECO:0000313" key="7">
    <source>
        <dbReference type="EMBL" id="VDI69818.1"/>
    </source>
</evidence>
<keyword evidence="8" id="KW-1185">Reference proteome</keyword>
<keyword evidence="3 4" id="KW-1015">Disulfide bond</keyword>
<dbReference type="InterPro" id="IPR036397">
    <property type="entry name" value="RNaseH_sf"/>
</dbReference>
<feature type="chain" id="PRO_5032386623" evidence="5">
    <location>
        <begin position="20"/>
        <end position="807"/>
    </location>
</feature>
<keyword evidence="2" id="KW-0677">Repeat</keyword>
<dbReference type="CDD" id="cd06127">
    <property type="entry name" value="DEDDh"/>
    <property type="match status" value="1"/>
</dbReference>
<feature type="domain" description="SRCR" evidence="6">
    <location>
        <begin position="242"/>
        <end position="340"/>
    </location>
</feature>
<name>A0A8B6GVM1_MYTGA</name>
<feature type="domain" description="SRCR" evidence="6">
    <location>
        <begin position="25"/>
        <end position="122"/>
    </location>
</feature>
<reference evidence="7" key="1">
    <citation type="submission" date="2018-11" db="EMBL/GenBank/DDBJ databases">
        <authorList>
            <person name="Alioto T."/>
            <person name="Alioto T."/>
        </authorList>
    </citation>
    <scope>NUCLEOTIDE SEQUENCE</scope>
</reference>
<dbReference type="PANTHER" id="PTHR19331">
    <property type="entry name" value="SCAVENGER RECEPTOR DOMAIN-CONTAINING"/>
    <property type="match status" value="1"/>
</dbReference>
<dbReference type="SMART" id="SM00479">
    <property type="entry name" value="EXOIII"/>
    <property type="match status" value="1"/>
</dbReference>
<evidence type="ECO:0000313" key="8">
    <source>
        <dbReference type="Proteomes" id="UP000596742"/>
    </source>
</evidence>
<dbReference type="SUPFAM" id="SSF53098">
    <property type="entry name" value="Ribonuclease H-like"/>
    <property type="match status" value="1"/>
</dbReference>
<dbReference type="GO" id="GO:0016020">
    <property type="term" value="C:membrane"/>
    <property type="evidence" value="ECO:0007669"/>
    <property type="project" value="InterPro"/>
</dbReference>
<evidence type="ECO:0000259" key="6">
    <source>
        <dbReference type="PROSITE" id="PS50287"/>
    </source>
</evidence>
<dbReference type="InterPro" id="IPR013520">
    <property type="entry name" value="Ribonucl_H"/>
</dbReference>
<feature type="disulfide bond" evidence="4">
    <location>
        <begin position="310"/>
        <end position="320"/>
    </location>
</feature>
<accession>A0A8B6GVM1</accession>
<dbReference type="Gene3D" id="3.30.420.10">
    <property type="entry name" value="Ribonuclease H-like superfamily/Ribonuclease H"/>
    <property type="match status" value="1"/>
</dbReference>
<dbReference type="PROSITE" id="PS00420">
    <property type="entry name" value="SRCR_1"/>
    <property type="match status" value="2"/>
</dbReference>
<comment type="caution">
    <text evidence="7">The sequence shown here is derived from an EMBL/GenBank/DDBJ whole genome shotgun (WGS) entry which is preliminary data.</text>
</comment>
<proteinExistence type="predicted"/>
<evidence type="ECO:0000256" key="1">
    <source>
        <dbReference type="ARBA" id="ARBA00022729"/>
    </source>
</evidence>
<protein>
    <submittedName>
        <fullName evidence="7">Deleted in malignant brain tumors 1 protein</fullName>
    </submittedName>
</protein>
<dbReference type="FunFam" id="3.10.250.10:FF:000001">
    <property type="entry name" value="Lysyl oxidase 4 isoform X1"/>
    <property type="match status" value="4"/>
</dbReference>
<dbReference type="InterPro" id="IPR001190">
    <property type="entry name" value="SRCR"/>
</dbReference>
<dbReference type="Gene3D" id="3.10.250.10">
    <property type="entry name" value="SRCR-like domain"/>
    <property type="match status" value="4"/>
</dbReference>
<comment type="caution">
    <text evidence="4">Lacks conserved residue(s) required for the propagation of feature annotation.</text>
</comment>
<dbReference type="GO" id="GO:0003676">
    <property type="term" value="F:nucleic acid binding"/>
    <property type="evidence" value="ECO:0007669"/>
    <property type="project" value="InterPro"/>
</dbReference>
<evidence type="ECO:0000256" key="3">
    <source>
        <dbReference type="ARBA" id="ARBA00023157"/>
    </source>
</evidence>
<feature type="disulfide bond" evidence="4">
    <location>
        <begin position="417"/>
        <end position="427"/>
    </location>
</feature>
<dbReference type="PANTHER" id="PTHR19331:SF487">
    <property type="entry name" value="SOLUBLE SCAVENGER RECEPTOR CYSTEINE-RICH DOMAIN-CONTAINING PROTEIN SSC5D"/>
    <property type="match status" value="1"/>
</dbReference>
<gene>
    <name evidence="7" type="ORF">MGAL_10B077404</name>
</gene>
<dbReference type="SMART" id="SM00202">
    <property type="entry name" value="SR"/>
    <property type="match status" value="4"/>
</dbReference>
<evidence type="ECO:0000256" key="5">
    <source>
        <dbReference type="SAM" id="SignalP"/>
    </source>
</evidence>
<sequence length="807" mass="90609">MVRLMFLLYITSQVYIVKSQSTGDLRINGGSPENKGRLEILYNDTWGTVCDDYFDNIDASVACRQLGYCSGILLRSEFVTNGNETIWLDDVTCSGNESRLIDCTYTKSHNCHHGEDVGIDCDVICPEIGDLRLVDSTTSRRRDEGRLEIYLNRVWGTVCEQEFDDIDAAVACRQLGYRTGVAIRSGLIYDGTGPIWLHGLGCNGSESKLTDCTNSYLTYCSHYLDVGIQCLFNYPTKDHGNLRLIGGQNRNEGRLEINLFDEWGTVCHDYFSNFEAVVACKQLGYCTGIVLPSKNEDDGNGTIWLANVDCEGNEEKLLNCSYDSYVTHCGHQNDVGIRCFITCPTQGHLRIVESAKEHEGRLEIYMNGVWGTVCRDFFDDIDATVACQQLGFCSGKALHSYNVVDGTGVILLDDLHCSGIESRLMTCSYDPITTDCGYYDDIGSMEVGVLGLLGVPAFVELTNFEHVIAQTQHLCMEDSIVKDIQQNKETVVYFVIQVNESVGLSPGNMSIKKATLLDKRRATKLQKSRTRKFKTERKRLKEMKLSKNSGLEIREGKTYKSEIGMTEQNVDEIEMPGPPEIREFTDNILTAPILIFDLETTGLQRTSDIIQIAAYSQNNKFSSYIMPNRAISNGASAVTNISVIGNQMYYNLQPVPSKLQTEAFTDLNDFVKSFPVKPLLVGHNIKRYDCHVLYNSLRFHNMWNEFASNISGFLETLELFKVLYPKSPSYSQTALVGELLGETYSAHNAVDDTEALYRLVQSKGDIKCNIQALVFSANYPKEFSHQQDNLQTFTDAIFVKLFLEPLH</sequence>
<dbReference type="PROSITE" id="PS50287">
    <property type="entry name" value="SRCR_2"/>
    <property type="match status" value="4"/>
</dbReference>
<dbReference type="AlphaFoldDB" id="A0A8B6GVM1"/>
<evidence type="ECO:0000256" key="2">
    <source>
        <dbReference type="ARBA" id="ARBA00022737"/>
    </source>
</evidence>
<keyword evidence="1 5" id="KW-0732">Signal</keyword>
<organism evidence="7 8">
    <name type="scientific">Mytilus galloprovincialis</name>
    <name type="common">Mediterranean mussel</name>
    <dbReference type="NCBI Taxonomy" id="29158"/>
    <lineage>
        <taxon>Eukaryota</taxon>
        <taxon>Metazoa</taxon>
        <taxon>Spiralia</taxon>
        <taxon>Lophotrochozoa</taxon>
        <taxon>Mollusca</taxon>
        <taxon>Bivalvia</taxon>
        <taxon>Autobranchia</taxon>
        <taxon>Pteriomorphia</taxon>
        <taxon>Mytilida</taxon>
        <taxon>Mytiloidea</taxon>
        <taxon>Mytilidae</taxon>
        <taxon>Mytilinae</taxon>
        <taxon>Mytilus</taxon>
    </lineage>
</organism>
<dbReference type="InterPro" id="IPR036772">
    <property type="entry name" value="SRCR-like_dom_sf"/>
</dbReference>
<feature type="domain" description="SRCR" evidence="6">
    <location>
        <begin position="131"/>
        <end position="231"/>
    </location>
</feature>
<feature type="disulfide bond" evidence="4">
    <location>
        <begin position="202"/>
        <end position="212"/>
    </location>
</feature>
<feature type="signal peptide" evidence="5">
    <location>
        <begin position="1"/>
        <end position="19"/>
    </location>
</feature>
<dbReference type="SUPFAM" id="SSF56487">
    <property type="entry name" value="SRCR-like"/>
    <property type="match status" value="4"/>
</dbReference>
<dbReference type="OrthoDB" id="6156774at2759"/>
<feature type="disulfide bond" evidence="4">
    <location>
        <begin position="93"/>
        <end position="103"/>
    </location>
</feature>
<dbReference type="Pfam" id="PF00929">
    <property type="entry name" value="RNase_T"/>
    <property type="match status" value="1"/>
</dbReference>